<dbReference type="OrthoDB" id="10335646at2759"/>
<dbReference type="AlphaFoldDB" id="A0A0K8TVM9"/>
<name>A0A0K8TVM9_BACLA</name>
<gene>
    <name evidence="1" type="ORF">c0_g1_i1</name>
</gene>
<protein>
    <submittedName>
        <fullName evidence="1">Uncharacterized protein</fullName>
    </submittedName>
</protein>
<accession>A0A0K8TVM9</accession>
<sequence>MTTNTNLAKIHKPTLSYTLFLHLMQLRIRNKRTIGRRRDRHPGLPLIKSKILVTDTLISESKIQSESDMEALKQEQVFNNRLKLSMLRMSSLRNSRLLRRKEKAFRLAVIR</sequence>
<reference evidence="1" key="1">
    <citation type="submission" date="2015-06" db="EMBL/GenBank/DDBJ databases">
        <authorList>
            <person name="Hoefler B.C."/>
            <person name="Straight P.D."/>
        </authorList>
    </citation>
    <scope>NUCLEOTIDE SEQUENCE</scope>
</reference>
<proteinExistence type="predicted"/>
<evidence type="ECO:0000313" key="1">
    <source>
        <dbReference type="EMBL" id="JAI18333.1"/>
    </source>
</evidence>
<dbReference type="EMBL" id="GDHF01033981">
    <property type="protein sequence ID" value="JAI18333.1"/>
    <property type="molecule type" value="Transcribed_RNA"/>
</dbReference>
<organism evidence="1">
    <name type="scientific">Bactrocera latifrons</name>
    <name type="common">Malaysian fruit fly</name>
    <name type="synonym">Chaetodacus latifrons</name>
    <dbReference type="NCBI Taxonomy" id="174628"/>
    <lineage>
        <taxon>Eukaryota</taxon>
        <taxon>Metazoa</taxon>
        <taxon>Ecdysozoa</taxon>
        <taxon>Arthropoda</taxon>
        <taxon>Hexapoda</taxon>
        <taxon>Insecta</taxon>
        <taxon>Pterygota</taxon>
        <taxon>Neoptera</taxon>
        <taxon>Endopterygota</taxon>
        <taxon>Diptera</taxon>
        <taxon>Brachycera</taxon>
        <taxon>Muscomorpha</taxon>
        <taxon>Tephritoidea</taxon>
        <taxon>Tephritidae</taxon>
        <taxon>Bactrocera</taxon>
        <taxon>Bactrocera</taxon>
    </lineage>
</organism>